<evidence type="ECO:0000313" key="2">
    <source>
        <dbReference type="EMBL" id="QIE55296.1"/>
    </source>
</evidence>
<dbReference type="SUPFAM" id="SSF53850">
    <property type="entry name" value="Periplasmic binding protein-like II"/>
    <property type="match status" value="1"/>
</dbReference>
<dbReference type="EMBL" id="CP049056">
    <property type="protein sequence ID" value="QIE55296.1"/>
    <property type="molecule type" value="Genomic_DNA"/>
</dbReference>
<dbReference type="Proteomes" id="UP000503336">
    <property type="component" value="Chromosome"/>
</dbReference>
<gene>
    <name evidence="2" type="ORF">G5B40_07405</name>
</gene>
<name>A0A7L5BYI1_9RHOB</name>
<protein>
    <submittedName>
        <fullName evidence="2">TAXI family TRAP transporter solute-binding subunit</fullName>
    </submittedName>
</protein>
<dbReference type="Pfam" id="PF16868">
    <property type="entry name" value="NMT1_3"/>
    <property type="match status" value="1"/>
</dbReference>
<dbReference type="InterPro" id="IPR011852">
    <property type="entry name" value="TRAP_TAXI"/>
</dbReference>
<accession>A0A7L5BYI1</accession>
<feature type="signal peptide" evidence="1">
    <location>
        <begin position="1"/>
        <end position="19"/>
    </location>
</feature>
<proteinExistence type="predicted"/>
<dbReference type="AlphaFoldDB" id="A0A7L5BYI1"/>
<dbReference type="PANTHER" id="PTHR42941:SF1">
    <property type="entry name" value="SLL1037 PROTEIN"/>
    <property type="match status" value="1"/>
</dbReference>
<dbReference type="PANTHER" id="PTHR42941">
    <property type="entry name" value="SLL1037 PROTEIN"/>
    <property type="match status" value="1"/>
</dbReference>
<dbReference type="KEGG" id="hdh:G5B40_07405"/>
<dbReference type="RefSeq" id="WP_165096987.1">
    <property type="nucleotide sequence ID" value="NZ_CP049056.1"/>
</dbReference>
<dbReference type="Gene3D" id="3.40.190.10">
    <property type="entry name" value="Periplasmic binding protein-like II"/>
    <property type="match status" value="2"/>
</dbReference>
<feature type="chain" id="PRO_5029902919" evidence="1">
    <location>
        <begin position="20"/>
        <end position="375"/>
    </location>
</feature>
<reference evidence="2 3" key="1">
    <citation type="submission" date="2020-02" db="EMBL/GenBank/DDBJ databases">
        <title>complete genome sequence of Rhodobacteraceae bacterium.</title>
        <authorList>
            <person name="Park J."/>
            <person name="Kim Y.-S."/>
            <person name="Kim K.-H."/>
        </authorList>
    </citation>
    <scope>NUCLEOTIDE SEQUENCE [LARGE SCALE GENOMIC DNA]</scope>
    <source>
        <strain evidence="2 3">RR4-56</strain>
    </source>
</reference>
<organism evidence="2 3">
    <name type="scientific">Pikeienuella piscinae</name>
    <dbReference type="NCBI Taxonomy" id="2748098"/>
    <lineage>
        <taxon>Bacteria</taxon>
        <taxon>Pseudomonadati</taxon>
        <taxon>Pseudomonadota</taxon>
        <taxon>Alphaproteobacteria</taxon>
        <taxon>Rhodobacterales</taxon>
        <taxon>Paracoccaceae</taxon>
        <taxon>Pikeienuella</taxon>
    </lineage>
</organism>
<sequence length="375" mass="39407">MKFTSMIAVAALAAGGAAAQELPDQLAWTAYDTGSAGYNQAVAIGAALQNATGTSLRVLPGKNDVSRTEPLRQGKVDFSATGVGGSFMAQEGVFAFGAKNWGPQKVRVLLANNGGTVGLSVGVAGDIGVENYSDLKGKRVAWVKGAPALNVNSTAYLAYGGLTWDDVERVEFGGFGDSWKGLTNNQVDAAFASTNSGLAYEAAAGPRGLTWPPIDPDNAEGLAAMRDVAPFFTAMTATVGAAIDGGPGAPTASYAYPVLTAMDTQDEDLVYAMTKAMVELFPEYKDKAPGINGWALEMQNFEWVAPYHAGAVRYFKEVGVWTDAAEAHNTKLIAKQEALGAAWEELKAEDPEDWEAAWAVKRKEALKAGGFAIVF</sequence>
<dbReference type="NCBIfam" id="TIGR02122">
    <property type="entry name" value="TRAP_TAXI"/>
    <property type="match status" value="1"/>
</dbReference>
<keyword evidence="1" id="KW-0732">Signal</keyword>
<keyword evidence="3" id="KW-1185">Reference proteome</keyword>
<evidence type="ECO:0000256" key="1">
    <source>
        <dbReference type="SAM" id="SignalP"/>
    </source>
</evidence>
<evidence type="ECO:0000313" key="3">
    <source>
        <dbReference type="Proteomes" id="UP000503336"/>
    </source>
</evidence>